<evidence type="ECO:0000256" key="7">
    <source>
        <dbReference type="ARBA" id="ARBA00023170"/>
    </source>
</evidence>
<reference evidence="13" key="1">
    <citation type="submission" date="2022-11" db="UniProtKB">
        <authorList>
            <consortium name="WormBaseParasite"/>
        </authorList>
    </citation>
    <scope>IDENTIFICATION</scope>
</reference>
<evidence type="ECO:0000259" key="11">
    <source>
        <dbReference type="Pfam" id="PF01094"/>
    </source>
</evidence>
<dbReference type="CDD" id="cd06352">
    <property type="entry name" value="PBP1_NPR_GC-like"/>
    <property type="match status" value="1"/>
</dbReference>
<dbReference type="InterPro" id="IPR050401">
    <property type="entry name" value="Cyclic_nucleotide_synthase"/>
</dbReference>
<sequence>MELKTIAITGLLAANIDVPTFGYLSVSSELENKQKYTTLIRTANSLSYMSQAIREVLLNYNWNRVVLIRSSTAACDIWTGGFANAFASTSINILTVLMVNFSDPNSINTILNQMKMIARISIVCPPLLPDSALPLLATAYKMGMTYPDYIYILPEYIALSMLAWEPWLQPSVAAEDSKFYQKVYKPVLTIKVAGLDTKNFQIFSDKVAGTVMNESITYQNANYTTDANLVLAAFYDSVYLYGITLNKTVSQGSNCYSGANIMNASRWTVYNGATGEITMDNNGEKVPRYKLGQLQAENSSITYFMLLGRSVNSTKNFNMQILNLLSQPIWGTSNSQPIPDVPVCGFNNEFCKPKNYLAYYIVAGVGIVLAIIVGIVAFYYYKKHKYEAALFESSFKVDMQYFHPFSSKDKSARSRVASLNADSVSTNTHNFLGDGSFETSAHGNNAKAVGTYKGAICIVKRRKKLGRIAFNKADKKIYVVLRSIKEISHDNLNQFIGLSIDENEYFYALWSYCPRGSLEDIIFNPEIRIDETFQVSLTRDIVSQHCLHIQGEQKKGDQY</sequence>
<dbReference type="GO" id="GO:0001653">
    <property type="term" value="F:peptide receptor activity"/>
    <property type="evidence" value="ECO:0007669"/>
    <property type="project" value="TreeGrafter"/>
</dbReference>
<dbReference type="OMA" id="KEYAWIT"/>
<evidence type="ECO:0000256" key="8">
    <source>
        <dbReference type="ARBA" id="ARBA00023180"/>
    </source>
</evidence>
<dbReference type="WBParaSite" id="nRc.2.0.1.t43180-RA">
    <property type="protein sequence ID" value="nRc.2.0.1.t43180-RA"/>
    <property type="gene ID" value="nRc.2.0.1.g43180"/>
</dbReference>
<feature type="domain" description="Receptor ligand binding region" evidence="11">
    <location>
        <begin position="9"/>
        <end position="295"/>
    </location>
</feature>
<evidence type="ECO:0000313" key="12">
    <source>
        <dbReference type="Proteomes" id="UP000887565"/>
    </source>
</evidence>
<evidence type="ECO:0000256" key="4">
    <source>
        <dbReference type="ARBA" id="ARBA00022741"/>
    </source>
</evidence>
<keyword evidence="9" id="KW-0456">Lyase</keyword>
<dbReference type="InterPro" id="IPR001170">
    <property type="entry name" value="ANPR/GUC"/>
</dbReference>
<dbReference type="SUPFAM" id="SSF53822">
    <property type="entry name" value="Periplasmic binding protein-like I"/>
    <property type="match status" value="1"/>
</dbReference>
<evidence type="ECO:0000256" key="6">
    <source>
        <dbReference type="ARBA" id="ARBA00023136"/>
    </source>
</evidence>
<protein>
    <submittedName>
        <fullName evidence="13">Receptor ligand binding region domain-containing protein</fullName>
    </submittedName>
</protein>
<dbReference type="AlphaFoldDB" id="A0A915KYB7"/>
<evidence type="ECO:0000256" key="9">
    <source>
        <dbReference type="ARBA" id="ARBA00023239"/>
    </source>
</evidence>
<dbReference type="PANTHER" id="PTHR11920">
    <property type="entry name" value="GUANYLYL CYCLASE"/>
    <property type="match status" value="1"/>
</dbReference>
<keyword evidence="3" id="KW-0732">Signal</keyword>
<dbReference type="GO" id="GO:0007168">
    <property type="term" value="P:receptor guanylyl cyclase signaling pathway"/>
    <property type="evidence" value="ECO:0007669"/>
    <property type="project" value="TreeGrafter"/>
</dbReference>
<dbReference type="GO" id="GO:0005886">
    <property type="term" value="C:plasma membrane"/>
    <property type="evidence" value="ECO:0007669"/>
    <property type="project" value="TreeGrafter"/>
</dbReference>
<dbReference type="InterPro" id="IPR028082">
    <property type="entry name" value="Peripla_BP_I"/>
</dbReference>
<name>A0A915KYB7_ROMCU</name>
<accession>A0A915KYB7</accession>
<dbReference type="GO" id="GO:0004016">
    <property type="term" value="F:adenylate cyclase activity"/>
    <property type="evidence" value="ECO:0007669"/>
    <property type="project" value="TreeGrafter"/>
</dbReference>
<dbReference type="Proteomes" id="UP000887565">
    <property type="component" value="Unplaced"/>
</dbReference>
<feature type="transmembrane region" description="Helical" evidence="10">
    <location>
        <begin position="357"/>
        <end position="381"/>
    </location>
</feature>
<dbReference type="PRINTS" id="PR00255">
    <property type="entry name" value="NATPEPTIDER"/>
</dbReference>
<dbReference type="InterPro" id="IPR001828">
    <property type="entry name" value="ANF_lig-bd_rcpt"/>
</dbReference>
<keyword evidence="2 10" id="KW-0812">Transmembrane</keyword>
<keyword evidence="4" id="KW-0547">Nucleotide-binding</keyword>
<organism evidence="12 13">
    <name type="scientific">Romanomermis culicivorax</name>
    <name type="common">Nematode worm</name>
    <dbReference type="NCBI Taxonomy" id="13658"/>
    <lineage>
        <taxon>Eukaryota</taxon>
        <taxon>Metazoa</taxon>
        <taxon>Ecdysozoa</taxon>
        <taxon>Nematoda</taxon>
        <taxon>Enoplea</taxon>
        <taxon>Dorylaimia</taxon>
        <taxon>Mermithida</taxon>
        <taxon>Mermithoidea</taxon>
        <taxon>Mermithidae</taxon>
        <taxon>Romanomermis</taxon>
    </lineage>
</organism>
<evidence type="ECO:0000313" key="13">
    <source>
        <dbReference type="WBParaSite" id="nRc.2.0.1.t43180-RA"/>
    </source>
</evidence>
<dbReference type="InterPro" id="IPR011009">
    <property type="entry name" value="Kinase-like_dom_sf"/>
</dbReference>
<keyword evidence="8" id="KW-0325">Glycoprotein</keyword>
<keyword evidence="12" id="KW-1185">Reference proteome</keyword>
<dbReference type="Gene3D" id="3.40.50.2300">
    <property type="match status" value="2"/>
</dbReference>
<comment type="subcellular location">
    <subcellularLocation>
        <location evidence="1">Membrane</location>
        <topology evidence="1">Single-pass type I membrane protein</topology>
    </subcellularLocation>
</comment>
<evidence type="ECO:0000256" key="2">
    <source>
        <dbReference type="ARBA" id="ARBA00022692"/>
    </source>
</evidence>
<dbReference type="PANTHER" id="PTHR11920:SF501">
    <property type="entry name" value="GUANYLATE CYCLASE 32E"/>
    <property type="match status" value="1"/>
</dbReference>
<proteinExistence type="predicted"/>
<keyword evidence="5 10" id="KW-1133">Transmembrane helix</keyword>
<evidence type="ECO:0000256" key="3">
    <source>
        <dbReference type="ARBA" id="ARBA00022729"/>
    </source>
</evidence>
<dbReference type="GO" id="GO:0000166">
    <property type="term" value="F:nucleotide binding"/>
    <property type="evidence" value="ECO:0007669"/>
    <property type="project" value="UniProtKB-KW"/>
</dbReference>
<evidence type="ECO:0000256" key="5">
    <source>
        <dbReference type="ARBA" id="ARBA00022989"/>
    </source>
</evidence>
<evidence type="ECO:0000256" key="10">
    <source>
        <dbReference type="SAM" id="Phobius"/>
    </source>
</evidence>
<dbReference type="Pfam" id="PF01094">
    <property type="entry name" value="ANF_receptor"/>
    <property type="match status" value="1"/>
</dbReference>
<keyword evidence="6 10" id="KW-0472">Membrane</keyword>
<dbReference type="GO" id="GO:0004383">
    <property type="term" value="F:guanylate cyclase activity"/>
    <property type="evidence" value="ECO:0007669"/>
    <property type="project" value="TreeGrafter"/>
</dbReference>
<keyword evidence="7" id="KW-0675">Receptor</keyword>
<dbReference type="Gene3D" id="1.10.510.10">
    <property type="entry name" value="Transferase(Phosphotransferase) domain 1"/>
    <property type="match status" value="1"/>
</dbReference>
<dbReference type="SUPFAM" id="SSF56112">
    <property type="entry name" value="Protein kinase-like (PK-like)"/>
    <property type="match status" value="1"/>
</dbReference>
<evidence type="ECO:0000256" key="1">
    <source>
        <dbReference type="ARBA" id="ARBA00004479"/>
    </source>
</evidence>